<keyword evidence="1" id="KW-0175">Coiled coil</keyword>
<evidence type="ECO:0000256" key="2">
    <source>
        <dbReference type="SAM" id="MobiDB-lite"/>
    </source>
</evidence>
<name>U6JTW8_9EIME</name>
<evidence type="ECO:0000313" key="4">
    <source>
        <dbReference type="Proteomes" id="UP000030744"/>
    </source>
</evidence>
<feature type="region of interest" description="Disordered" evidence="2">
    <location>
        <begin position="341"/>
        <end position="364"/>
    </location>
</feature>
<proteinExistence type="predicted"/>
<dbReference type="RefSeq" id="XP_013351469.1">
    <property type="nucleotide sequence ID" value="XM_013496015.1"/>
</dbReference>
<protein>
    <submittedName>
        <fullName evidence="3">Uncharacterized protein</fullName>
    </submittedName>
</protein>
<dbReference type="EMBL" id="HG681616">
    <property type="protein sequence ID" value="CDJ28895.1"/>
    <property type="molecule type" value="Genomic_DNA"/>
</dbReference>
<dbReference type="VEuPathDB" id="ToxoDB:EMH_0044920"/>
<dbReference type="Proteomes" id="UP000030744">
    <property type="component" value="Unassembled WGS sequence"/>
</dbReference>
<feature type="coiled-coil region" evidence="1">
    <location>
        <begin position="180"/>
        <end position="207"/>
    </location>
</feature>
<gene>
    <name evidence="3" type="ORF">EMH_0044920</name>
</gene>
<evidence type="ECO:0000313" key="3">
    <source>
        <dbReference type="EMBL" id="CDJ28895.1"/>
    </source>
</evidence>
<keyword evidence="4" id="KW-1185">Reference proteome</keyword>
<dbReference type="AlphaFoldDB" id="U6JTW8"/>
<reference evidence="3" key="2">
    <citation type="submission" date="2013-10" db="EMBL/GenBank/DDBJ databases">
        <authorList>
            <person name="Aslett M."/>
        </authorList>
    </citation>
    <scope>NUCLEOTIDE SEQUENCE [LARGE SCALE GENOMIC DNA]</scope>
    <source>
        <strain evidence="3">Houghton</strain>
    </source>
</reference>
<dbReference type="GeneID" id="25379205"/>
<sequence length="364" mass="40197">MAASTVETTVVRSSLPSTADSSAIQDSVGTMTEDSLQAVEQTEQVGLFYVLWYLRSKPSVGLACYSRLPFPSLNVCAACRDTAVAIVALLIENCSGTGNCVVTVVWFAQLLSSRARSATEGLIAAFGYLGEILGGVSHEVLRTHPFYRHAGRQQNLSGRSFSEEKAASSYVCHASAVPLLSECRRLLKKLRLTKEELEKLLDYTERLSGYASTHMPAHNRPSTTSYAVETLGRVFLILDTLYCAAEVLGDASKKDSWWPSIVHHIENARYRGGSSETVMRRPCWSSAILNALNVALDYFRIGRRPPLQLVVGLKLAIFLSPRSTVFKNAKWDNWRKDSSEWHNSIKPSGQESAPSTKQSTSHRF</sequence>
<dbReference type="OrthoDB" id="348121at2759"/>
<accession>U6JTW8</accession>
<reference evidence="3" key="1">
    <citation type="submission" date="2013-10" db="EMBL/GenBank/DDBJ databases">
        <title>Genomic analysis of the causative agents of coccidiosis in chickens.</title>
        <authorList>
            <person name="Reid A.J."/>
            <person name="Blake D."/>
            <person name="Billington K."/>
            <person name="Browne H."/>
            <person name="Dunn M."/>
            <person name="Hung S."/>
            <person name="Kawahara F."/>
            <person name="Miranda-Saavedra D."/>
            <person name="Mourier T."/>
            <person name="Nagra H."/>
            <person name="Otto T.D."/>
            <person name="Rawlings N."/>
            <person name="Sanchez A."/>
            <person name="Sanders M."/>
            <person name="Subramaniam C."/>
            <person name="Tay Y."/>
            <person name="Dear P."/>
            <person name="Doerig C."/>
            <person name="Gruber A."/>
            <person name="Parkinson J."/>
            <person name="Shirley M."/>
            <person name="Wan K.L."/>
            <person name="Berriman M."/>
            <person name="Tomley F."/>
            <person name="Pain A."/>
        </authorList>
    </citation>
    <scope>NUCLEOTIDE SEQUENCE [LARGE SCALE GENOMIC DNA]</scope>
    <source>
        <strain evidence="3">Houghton</strain>
    </source>
</reference>
<organism evidence="3 4">
    <name type="scientific">Eimeria mitis</name>
    <dbReference type="NCBI Taxonomy" id="44415"/>
    <lineage>
        <taxon>Eukaryota</taxon>
        <taxon>Sar</taxon>
        <taxon>Alveolata</taxon>
        <taxon>Apicomplexa</taxon>
        <taxon>Conoidasida</taxon>
        <taxon>Coccidia</taxon>
        <taxon>Eucoccidiorida</taxon>
        <taxon>Eimeriorina</taxon>
        <taxon>Eimeriidae</taxon>
        <taxon>Eimeria</taxon>
    </lineage>
</organism>
<evidence type="ECO:0000256" key="1">
    <source>
        <dbReference type="SAM" id="Coils"/>
    </source>
</evidence>